<organism evidence="1 2">
    <name type="scientific">Streptomyces monashensis</name>
    <dbReference type="NCBI Taxonomy" id="1678012"/>
    <lineage>
        <taxon>Bacteria</taxon>
        <taxon>Bacillati</taxon>
        <taxon>Actinomycetota</taxon>
        <taxon>Actinomycetes</taxon>
        <taxon>Kitasatosporales</taxon>
        <taxon>Streptomycetaceae</taxon>
        <taxon>Streptomyces</taxon>
    </lineage>
</organism>
<accession>A0A1S2PZI7</accession>
<comment type="caution">
    <text evidence="1">The sequence shown here is derived from an EMBL/GenBank/DDBJ whole genome shotgun (WGS) entry which is preliminary data.</text>
</comment>
<evidence type="ECO:0008006" key="3">
    <source>
        <dbReference type="Google" id="ProtNLM"/>
    </source>
</evidence>
<sequence length="122" mass="13679">MHDDEALVVFDGTCGFCRAAVAYLQRRLVLAAACRPWQGLDLDSVGLTESDTRQSMWYVSTSRRESGPMAFAAWFATGNRTARLIGRFLSLPGARHLAQAVYWLVARNRHRIPGPWEHACTI</sequence>
<dbReference type="EMBL" id="MLYO01000053">
    <property type="protein sequence ID" value="OIJ98860.1"/>
    <property type="molecule type" value="Genomic_DNA"/>
</dbReference>
<keyword evidence="2" id="KW-1185">Reference proteome</keyword>
<dbReference type="AlphaFoldDB" id="A0A1S2PZI7"/>
<dbReference type="InterPro" id="IPR007263">
    <property type="entry name" value="DCC1-like"/>
</dbReference>
<gene>
    <name evidence="1" type="ORF">BIV23_29225</name>
</gene>
<dbReference type="GO" id="GO:0015035">
    <property type="term" value="F:protein-disulfide reductase activity"/>
    <property type="evidence" value="ECO:0007669"/>
    <property type="project" value="InterPro"/>
</dbReference>
<proteinExistence type="predicted"/>
<evidence type="ECO:0000313" key="1">
    <source>
        <dbReference type="EMBL" id="OIJ98860.1"/>
    </source>
</evidence>
<evidence type="ECO:0000313" key="2">
    <source>
        <dbReference type="Proteomes" id="UP000179642"/>
    </source>
</evidence>
<reference evidence="1 2" key="1">
    <citation type="submission" date="2016-10" db="EMBL/GenBank/DDBJ databases">
        <title>Genome sequence of Streptomyces sp. MUSC 1.</title>
        <authorList>
            <person name="Lee L.-H."/>
            <person name="Ser H.-L."/>
            <person name="Law J.W.-F."/>
        </authorList>
    </citation>
    <scope>NUCLEOTIDE SEQUENCE [LARGE SCALE GENOMIC DNA]</scope>
    <source>
        <strain evidence="1 2">MUSC 1</strain>
    </source>
</reference>
<dbReference type="Pfam" id="PF04134">
    <property type="entry name" value="DCC1-like"/>
    <property type="match status" value="1"/>
</dbReference>
<protein>
    <recommendedName>
        <fullName evidence="3">Thiol-disulfide oxidoreductase</fullName>
    </recommendedName>
</protein>
<dbReference type="RefSeq" id="WP_071383984.1">
    <property type="nucleotide sequence ID" value="NZ_MLYO01000053.1"/>
</dbReference>
<name>A0A1S2PZI7_9ACTN</name>
<dbReference type="Proteomes" id="UP000179642">
    <property type="component" value="Unassembled WGS sequence"/>
</dbReference>